<dbReference type="Proteomes" id="UP000729402">
    <property type="component" value="Unassembled WGS sequence"/>
</dbReference>
<feature type="compositionally biased region" description="Polar residues" evidence="1">
    <location>
        <begin position="64"/>
        <end position="74"/>
    </location>
</feature>
<gene>
    <name evidence="2" type="ORF">GUJ93_ZPchr0014g46943</name>
</gene>
<feature type="region of interest" description="Disordered" evidence="1">
    <location>
        <begin position="32"/>
        <end position="74"/>
    </location>
</feature>
<evidence type="ECO:0000313" key="3">
    <source>
        <dbReference type="Proteomes" id="UP000729402"/>
    </source>
</evidence>
<keyword evidence="3" id="KW-1185">Reference proteome</keyword>
<dbReference type="EMBL" id="JAAALK010000086">
    <property type="protein sequence ID" value="KAG8082305.1"/>
    <property type="molecule type" value="Genomic_DNA"/>
</dbReference>
<organism evidence="2 3">
    <name type="scientific">Zizania palustris</name>
    <name type="common">Northern wild rice</name>
    <dbReference type="NCBI Taxonomy" id="103762"/>
    <lineage>
        <taxon>Eukaryota</taxon>
        <taxon>Viridiplantae</taxon>
        <taxon>Streptophyta</taxon>
        <taxon>Embryophyta</taxon>
        <taxon>Tracheophyta</taxon>
        <taxon>Spermatophyta</taxon>
        <taxon>Magnoliopsida</taxon>
        <taxon>Liliopsida</taxon>
        <taxon>Poales</taxon>
        <taxon>Poaceae</taxon>
        <taxon>BOP clade</taxon>
        <taxon>Oryzoideae</taxon>
        <taxon>Oryzeae</taxon>
        <taxon>Zizaniinae</taxon>
        <taxon>Zizania</taxon>
    </lineage>
</organism>
<proteinExistence type="predicted"/>
<evidence type="ECO:0000256" key="1">
    <source>
        <dbReference type="SAM" id="MobiDB-lite"/>
    </source>
</evidence>
<evidence type="ECO:0000313" key="2">
    <source>
        <dbReference type="EMBL" id="KAG8082305.1"/>
    </source>
</evidence>
<reference evidence="2" key="1">
    <citation type="journal article" date="2021" name="bioRxiv">
        <title>Whole Genome Assembly and Annotation of Northern Wild Rice, Zizania palustris L., Supports a Whole Genome Duplication in the Zizania Genus.</title>
        <authorList>
            <person name="Haas M."/>
            <person name="Kono T."/>
            <person name="Macchietto M."/>
            <person name="Millas R."/>
            <person name="McGilp L."/>
            <person name="Shao M."/>
            <person name="Duquette J."/>
            <person name="Hirsch C.N."/>
            <person name="Kimball J."/>
        </authorList>
    </citation>
    <scope>NUCLEOTIDE SEQUENCE</scope>
    <source>
        <tissue evidence="2">Fresh leaf tissue</tissue>
    </source>
</reference>
<dbReference type="AlphaFoldDB" id="A0A8J5VUY4"/>
<protein>
    <submittedName>
        <fullName evidence="2">Uncharacterized protein</fullName>
    </submittedName>
</protein>
<comment type="caution">
    <text evidence="2">The sequence shown here is derived from an EMBL/GenBank/DDBJ whole genome shotgun (WGS) entry which is preliminary data.</text>
</comment>
<feature type="compositionally biased region" description="Basic and acidic residues" evidence="1">
    <location>
        <begin position="32"/>
        <end position="56"/>
    </location>
</feature>
<reference evidence="2" key="2">
    <citation type="submission" date="2021-02" db="EMBL/GenBank/DDBJ databases">
        <authorList>
            <person name="Kimball J.A."/>
            <person name="Haas M.W."/>
            <person name="Macchietto M."/>
            <person name="Kono T."/>
            <person name="Duquette J."/>
            <person name="Shao M."/>
        </authorList>
    </citation>
    <scope>NUCLEOTIDE SEQUENCE</scope>
    <source>
        <tissue evidence="2">Fresh leaf tissue</tissue>
    </source>
</reference>
<sequence>MPLCDEDKYDIEETVDGVEWLLLTKEQWEIHQRQHHGEKCVCEDGTKSSGHEKDDLNGNDDGNSSVWSEASQHL</sequence>
<accession>A0A8J5VUY4</accession>
<name>A0A8J5VUY4_ZIZPA</name>